<sequence>MKTISKRVLRKNQNYTSGFDISSKEFEILKQQEFECCRCSANLIKSYDFPAFEEKEAYCEECYIEYFYTVCEVCENNFPNIDYPNEEEHIYINKGLSKITGYETGIYKVLSKPYFYGSIVTGFDAFFDNSLQLIKSIDLDIYYNFLYRGKYEIKSGCICPDCVEKFTNKGYVKPQYNYNLMTDSFKINPHKSINIRALIKGAKI</sequence>
<gene>
    <name evidence="1" type="ORF">SAMN05660477_00396</name>
</gene>
<proteinExistence type="predicted"/>
<dbReference type="RefSeq" id="WP_079665684.1">
    <property type="nucleotide sequence ID" value="NZ_FUYZ01000001.1"/>
</dbReference>
<evidence type="ECO:0000313" key="1">
    <source>
        <dbReference type="EMBL" id="SKB63543.1"/>
    </source>
</evidence>
<accession>A0A1T5CW17</accession>
<name>A0A1T5CW17_9FLAO</name>
<reference evidence="1 2" key="1">
    <citation type="submission" date="2017-02" db="EMBL/GenBank/DDBJ databases">
        <authorList>
            <person name="Peterson S.W."/>
        </authorList>
    </citation>
    <scope>NUCLEOTIDE SEQUENCE [LARGE SCALE GENOMIC DNA]</scope>
    <source>
        <strain evidence="1 2">DSM 22323</strain>
    </source>
</reference>
<dbReference type="OrthoDB" id="1030549at2"/>
<evidence type="ECO:0000313" key="2">
    <source>
        <dbReference type="Proteomes" id="UP000191112"/>
    </source>
</evidence>
<protein>
    <submittedName>
        <fullName evidence="1">Uncharacterized protein</fullName>
    </submittedName>
</protein>
<keyword evidence="2" id="KW-1185">Reference proteome</keyword>
<dbReference type="EMBL" id="FUYZ01000001">
    <property type="protein sequence ID" value="SKB63543.1"/>
    <property type="molecule type" value="Genomic_DNA"/>
</dbReference>
<dbReference type="Proteomes" id="UP000191112">
    <property type="component" value="Unassembled WGS sequence"/>
</dbReference>
<dbReference type="STRING" id="619805.SAMN05660477_00396"/>
<organism evidence="1 2">
    <name type="scientific">Soonwooa buanensis</name>
    <dbReference type="NCBI Taxonomy" id="619805"/>
    <lineage>
        <taxon>Bacteria</taxon>
        <taxon>Pseudomonadati</taxon>
        <taxon>Bacteroidota</taxon>
        <taxon>Flavobacteriia</taxon>
        <taxon>Flavobacteriales</taxon>
        <taxon>Weeksellaceae</taxon>
        <taxon>Chryseobacterium group</taxon>
        <taxon>Soonwooa</taxon>
    </lineage>
</organism>
<dbReference type="AlphaFoldDB" id="A0A1T5CW17"/>